<keyword evidence="4" id="KW-1185">Reference proteome</keyword>
<dbReference type="SMART" id="SM00584">
    <property type="entry name" value="TLDc"/>
    <property type="match status" value="1"/>
</dbReference>
<feature type="compositionally biased region" description="Basic and acidic residues" evidence="1">
    <location>
        <begin position="327"/>
        <end position="353"/>
    </location>
</feature>
<comment type="caution">
    <text evidence="3">The sequence shown here is derived from an EMBL/GenBank/DDBJ whole genome shotgun (WGS) entry which is preliminary data.</text>
</comment>
<dbReference type="EMBL" id="JASAOG010000205">
    <property type="protein sequence ID" value="KAK0044068.1"/>
    <property type="molecule type" value="Genomic_DNA"/>
</dbReference>
<dbReference type="PROSITE" id="PS51886">
    <property type="entry name" value="TLDC"/>
    <property type="match status" value="1"/>
</dbReference>
<dbReference type="SMART" id="SM00164">
    <property type="entry name" value="TBC"/>
    <property type="match status" value="1"/>
</dbReference>
<feature type="compositionally biased region" description="Polar residues" evidence="1">
    <location>
        <begin position="265"/>
        <end position="274"/>
    </location>
</feature>
<feature type="compositionally biased region" description="Basic and acidic residues" evidence="1">
    <location>
        <begin position="92"/>
        <end position="138"/>
    </location>
</feature>
<reference evidence="3" key="2">
    <citation type="submission" date="2023-04" db="EMBL/GenBank/DDBJ databases">
        <authorList>
            <person name="Bu L."/>
            <person name="Lu L."/>
            <person name="Laidemitt M.R."/>
            <person name="Zhang S.M."/>
            <person name="Mutuku M."/>
            <person name="Mkoji G."/>
            <person name="Steinauer M."/>
            <person name="Loker E.S."/>
        </authorList>
    </citation>
    <scope>NUCLEOTIDE SEQUENCE</scope>
    <source>
        <strain evidence="3">KasaAsao</strain>
        <tissue evidence="3">Whole Snail</tissue>
    </source>
</reference>
<protein>
    <submittedName>
        <fullName evidence="3">TBC1 domain family member 24</fullName>
    </submittedName>
</protein>
<name>A0AAD8AX70_BIOPF</name>
<sequence>MQEPTENDVSGALWPHSEVLDTDVEKHVLDAETPDRFEECEKAQLISDAGEGESEENIVKSNEIVAEASVASHKSRTPRFNLRLVNSRTQKSQKDARSKDVHVENGLEKDKHVSFEGDGKYEHLEDAPKLEFVSDKARKFGRGSSSTDFFGHSSEEDDNESESVDTRVSGTTVSVQNDEVVAITSSSLEDNKTPYSILKSENHNRSFLKDKLTSSIRGKQSNVPVKGSEKSPLLGKHSPPSSVSSVNASLPRHSFKDEDSHHEQLSSPTRSFNSSEDDSQFHNLSEDTDQHPSPSIISDDGDGACNKYSQLSEHGSSTSSPLTSGDIDDRKQGNEDDRLLRENGTDEGKKSGKREVAGLLENPLQLGTAFSPFVDVDKFRESLGQRSPRTEDNFGGRSEEHLLVLLKGGSNRNLKSYLRNSQWPAESNARHRLWENVCSNRFGKFQDNLYKEVSEELFENATEEDIELPPFVDPEHLHSYFLNASGILAVKKVMNVISRMSPDIIYCPLLYPMSSIFLHYMSPESCYNCMQALLGVNKASMFFLTQSKTKTEASKYVLLDLAKKYTKNAFVLIERSSKNQVAVFDHWMWWLFRDLPFHYSVSIIDSYLLEGYKVFYRMALAVIYLFTKDSNRRGSRSSPVQNINAAISRFCGNMQTDTKKFIKVGFGIRGLTRKEITKLHTKHEANLRNLPVSNDIRKVVSSPSMGQFLIPRAYKGQVSTDAGPSAVLTPEMMKLIWTWIPMRLTLMTPKLLFSSDEDGTALRTLYQKTERYPQTLMVIKTTNNEVFGAYCSVPWETRYEANKPHMSFFGTGETFVFTFQPAPPIKYPWTGTLGDNAPVHPVDHFMAGDDTMLIVGSGNGEAIYLDTMMNRCSTTHCDTFDNDPLCSDHDFTCLIVQVFGFVD</sequence>
<accession>A0AAD8AX70</accession>
<feature type="domain" description="TLDc" evidence="2">
    <location>
        <begin position="726"/>
        <end position="902"/>
    </location>
</feature>
<feature type="compositionally biased region" description="Polar residues" evidence="1">
    <location>
        <begin position="213"/>
        <end position="223"/>
    </location>
</feature>
<evidence type="ECO:0000313" key="4">
    <source>
        <dbReference type="Proteomes" id="UP001233172"/>
    </source>
</evidence>
<evidence type="ECO:0000256" key="1">
    <source>
        <dbReference type="SAM" id="MobiDB-lite"/>
    </source>
</evidence>
<feature type="region of interest" description="Disordered" evidence="1">
    <location>
        <begin position="86"/>
        <end position="353"/>
    </location>
</feature>
<dbReference type="PANTHER" id="PTHR23354:SF122">
    <property type="entry name" value="GTPASE-ACTIVATING PROTEIN SKYWALKER"/>
    <property type="match status" value="1"/>
</dbReference>
<dbReference type="Pfam" id="PF07534">
    <property type="entry name" value="TLD"/>
    <property type="match status" value="1"/>
</dbReference>
<organism evidence="3 4">
    <name type="scientific">Biomphalaria pfeifferi</name>
    <name type="common">Bloodfluke planorb</name>
    <name type="synonym">Freshwater snail</name>
    <dbReference type="NCBI Taxonomy" id="112525"/>
    <lineage>
        <taxon>Eukaryota</taxon>
        <taxon>Metazoa</taxon>
        <taxon>Spiralia</taxon>
        <taxon>Lophotrochozoa</taxon>
        <taxon>Mollusca</taxon>
        <taxon>Gastropoda</taxon>
        <taxon>Heterobranchia</taxon>
        <taxon>Euthyneura</taxon>
        <taxon>Panpulmonata</taxon>
        <taxon>Hygrophila</taxon>
        <taxon>Lymnaeoidea</taxon>
        <taxon>Planorbidae</taxon>
        <taxon>Biomphalaria</taxon>
    </lineage>
</organism>
<evidence type="ECO:0000259" key="2">
    <source>
        <dbReference type="PROSITE" id="PS51886"/>
    </source>
</evidence>
<gene>
    <name evidence="3" type="ORF">Bpfe_026498</name>
</gene>
<dbReference type="InterPro" id="IPR006571">
    <property type="entry name" value="TLDc_dom"/>
</dbReference>
<evidence type="ECO:0000313" key="3">
    <source>
        <dbReference type="EMBL" id="KAK0044068.1"/>
    </source>
</evidence>
<dbReference type="PANTHER" id="PTHR23354">
    <property type="entry name" value="NUCLEOLAR PROTEIN 7/ESTROGEN RECEPTOR COACTIVATOR-RELATED"/>
    <property type="match status" value="1"/>
</dbReference>
<dbReference type="InterPro" id="IPR000195">
    <property type="entry name" value="Rab-GAP-TBC_dom"/>
</dbReference>
<reference evidence="3" key="1">
    <citation type="journal article" date="2023" name="PLoS Negl. Trop. Dis.">
        <title>A genome sequence for Biomphalaria pfeifferi, the major vector snail for the human-infecting parasite Schistosoma mansoni.</title>
        <authorList>
            <person name="Bu L."/>
            <person name="Lu L."/>
            <person name="Laidemitt M.R."/>
            <person name="Zhang S.M."/>
            <person name="Mutuku M."/>
            <person name="Mkoji G."/>
            <person name="Steinauer M."/>
            <person name="Loker E.S."/>
        </authorList>
    </citation>
    <scope>NUCLEOTIDE SEQUENCE</scope>
    <source>
        <strain evidence="3">KasaAsao</strain>
    </source>
</reference>
<proteinExistence type="predicted"/>
<feature type="compositionally biased region" description="Basic and acidic residues" evidence="1">
    <location>
        <begin position="254"/>
        <end position="264"/>
    </location>
</feature>
<dbReference type="Pfam" id="PF00566">
    <property type="entry name" value="RabGAP-TBC"/>
    <property type="match status" value="1"/>
</dbReference>
<dbReference type="Proteomes" id="UP001233172">
    <property type="component" value="Unassembled WGS sequence"/>
</dbReference>
<dbReference type="AlphaFoldDB" id="A0AAD8AX70"/>
<feature type="compositionally biased region" description="Polar residues" evidence="1">
    <location>
        <begin position="166"/>
        <end position="188"/>
    </location>
</feature>
<feature type="compositionally biased region" description="Polar residues" evidence="1">
    <location>
        <begin position="307"/>
        <end position="323"/>
    </location>
</feature>
<feature type="compositionally biased region" description="Basic and acidic residues" evidence="1">
    <location>
        <begin position="200"/>
        <end position="212"/>
    </location>
</feature>
<dbReference type="Gene3D" id="1.10.472.80">
    <property type="entry name" value="Ypt/Rab-GAP domain of gyp1p, domain 3"/>
    <property type="match status" value="1"/>
</dbReference>